<proteinExistence type="predicted"/>
<evidence type="ECO:0000313" key="3">
    <source>
        <dbReference type="Proteomes" id="UP000270626"/>
    </source>
</evidence>
<dbReference type="Pfam" id="PF25164">
    <property type="entry name" value="CoiA_N"/>
    <property type="match status" value="1"/>
</dbReference>
<evidence type="ECO:0000259" key="1">
    <source>
        <dbReference type="Pfam" id="PF25164"/>
    </source>
</evidence>
<dbReference type="OrthoDB" id="9134102at2"/>
<dbReference type="InterPro" id="IPR057253">
    <property type="entry name" value="CoiA-like_N"/>
</dbReference>
<name>A0A495WNT7_9RHOO</name>
<gene>
    <name evidence="2" type="ORF">DFR40_0139</name>
</gene>
<sequence length="421" mass="47366">MSKESNGKHGIPFGWHVPTQRMVTAREVANGRGCNCVCIACGARLQARQGEIRIWHFAHDSETQCQVAAEAAIHHMAKQLIAERGAIYLPHRERSKEIHGKRRVWSETICTDVQQPGLHRLDGCQVEKTIAIPAAPGATLRPDLLAILNGLPLAIEILNTHAVEPEKATWLEEHGYSVLEIDVHDIGLLPPDQMLNALEVRLFETADYSSWLCHAADQEAIQTLQDIEAEVRAKRQAEETILLAQLEAAEAAQKRREEFLRQVRDIDALKIRVGGCTVRIGRNFERVSLKVYGYASDEVFEATKSLAREHGGRFNPKARCWEFFRDAETESFFDQLCEKAQQRLVGSFWVSEPPKQQAVAKETITPLAERPLPVFFDDPALQEAFDERAAILEFDAGYERQLAEQIAFTEVKASTTAMNRP</sequence>
<protein>
    <submittedName>
        <fullName evidence="2">Competence protein CoiA-like protein</fullName>
    </submittedName>
</protein>
<feature type="domain" description="Competence protein CoiA-like N-terminal" evidence="1">
    <location>
        <begin position="34"/>
        <end position="67"/>
    </location>
</feature>
<dbReference type="AlphaFoldDB" id="A0A495WNT7"/>
<comment type="caution">
    <text evidence="2">The sequence shown here is derived from an EMBL/GenBank/DDBJ whole genome shotgun (WGS) entry which is preliminary data.</text>
</comment>
<reference evidence="2 3" key="1">
    <citation type="submission" date="2018-10" db="EMBL/GenBank/DDBJ databases">
        <title>Genomic Encyclopedia of Type Strains, Phase IV (KMG-IV): sequencing the most valuable type-strain genomes for metagenomic binning, comparative biology and taxonomic classification.</title>
        <authorList>
            <person name="Goeker M."/>
        </authorList>
    </citation>
    <scope>NUCLEOTIDE SEQUENCE [LARGE SCALE GENOMIC DNA]</scope>
    <source>
        <strain evidence="2 3">DSM 23841</strain>
    </source>
</reference>
<keyword evidence="3" id="KW-1185">Reference proteome</keyword>
<dbReference type="EMBL" id="RBXP01000001">
    <property type="protein sequence ID" value="RKT63089.1"/>
    <property type="molecule type" value="Genomic_DNA"/>
</dbReference>
<accession>A0A495WNT7</accession>
<dbReference type="Proteomes" id="UP000270626">
    <property type="component" value="Unassembled WGS sequence"/>
</dbReference>
<dbReference type="RefSeq" id="WP_121456566.1">
    <property type="nucleotide sequence ID" value="NZ_RBXP01000001.1"/>
</dbReference>
<evidence type="ECO:0000313" key="2">
    <source>
        <dbReference type="EMBL" id="RKT63089.1"/>
    </source>
</evidence>
<organism evidence="2 3">
    <name type="scientific">Azonexus fungiphilus</name>
    <dbReference type="NCBI Taxonomy" id="146940"/>
    <lineage>
        <taxon>Bacteria</taxon>
        <taxon>Pseudomonadati</taxon>
        <taxon>Pseudomonadota</taxon>
        <taxon>Betaproteobacteria</taxon>
        <taxon>Rhodocyclales</taxon>
        <taxon>Azonexaceae</taxon>
        <taxon>Azonexus</taxon>
    </lineage>
</organism>